<comment type="caution">
    <text evidence="7">The sequence shown here is derived from an EMBL/GenBank/DDBJ whole genome shotgun (WGS) entry which is preliminary data.</text>
</comment>
<dbReference type="EMBL" id="JANGAC010000010">
    <property type="protein sequence ID" value="MCQ4924124.1"/>
    <property type="molecule type" value="Genomic_DNA"/>
</dbReference>
<feature type="transmembrane region" description="Helical" evidence="5">
    <location>
        <begin position="129"/>
        <end position="150"/>
    </location>
</feature>
<evidence type="ECO:0000256" key="2">
    <source>
        <dbReference type="ARBA" id="ARBA00022692"/>
    </source>
</evidence>
<evidence type="ECO:0000256" key="5">
    <source>
        <dbReference type="SAM" id="Phobius"/>
    </source>
</evidence>
<evidence type="ECO:0000256" key="3">
    <source>
        <dbReference type="ARBA" id="ARBA00022989"/>
    </source>
</evidence>
<proteinExistence type="predicted"/>
<keyword evidence="4 5" id="KW-0472">Membrane</keyword>
<evidence type="ECO:0000256" key="4">
    <source>
        <dbReference type="ARBA" id="ARBA00023136"/>
    </source>
</evidence>
<dbReference type="InterPro" id="IPR013525">
    <property type="entry name" value="ABC2_TM"/>
</dbReference>
<name>A0ABT1SCA8_9FIRM</name>
<sequence length="236" mass="26437">MSWRRVKAVLKKQVIDTLKNRTVLIQFVMFPILALILTKTIANGNNDIPYDYFITMFASMYVGMSPAVAMEGIISEEKEKGTLRSLLMANVKPYEYLLGIGFYTFVMCIVGVGILAIGGQYSGGELLKFFIIMALGILCSMMFGATLGIVCKNQMSANSTTLPLVIVFAFMPMIAIFNKSFGKVSKFLYTQQVYDIVNNLGQLSLNMERLIILAVNFILFLILFINFYNKKGLLDN</sequence>
<feature type="transmembrane region" description="Helical" evidence="5">
    <location>
        <begin position="21"/>
        <end position="41"/>
    </location>
</feature>
<keyword evidence="2 5" id="KW-0812">Transmembrane</keyword>
<evidence type="ECO:0000313" key="7">
    <source>
        <dbReference type="EMBL" id="MCQ4924124.1"/>
    </source>
</evidence>
<accession>A0ABT1SCA8</accession>
<gene>
    <name evidence="7" type="ORF">NE686_13560</name>
</gene>
<dbReference type="Pfam" id="PF12698">
    <property type="entry name" value="ABC2_membrane_3"/>
    <property type="match status" value="1"/>
</dbReference>
<evidence type="ECO:0000313" key="8">
    <source>
        <dbReference type="Proteomes" id="UP001524478"/>
    </source>
</evidence>
<evidence type="ECO:0000259" key="6">
    <source>
        <dbReference type="Pfam" id="PF12698"/>
    </source>
</evidence>
<feature type="domain" description="ABC-2 type transporter transmembrane" evidence="6">
    <location>
        <begin position="52"/>
        <end position="225"/>
    </location>
</feature>
<protein>
    <submittedName>
        <fullName evidence="7">ABC transporter permease</fullName>
    </submittedName>
</protein>
<feature type="transmembrane region" description="Helical" evidence="5">
    <location>
        <begin position="210"/>
        <end position="228"/>
    </location>
</feature>
<keyword evidence="8" id="KW-1185">Reference proteome</keyword>
<reference evidence="7 8" key="1">
    <citation type="submission" date="2022-06" db="EMBL/GenBank/DDBJ databases">
        <title>Isolation of gut microbiota from human fecal samples.</title>
        <authorList>
            <person name="Pamer E.G."/>
            <person name="Barat B."/>
            <person name="Waligurski E."/>
            <person name="Medina S."/>
            <person name="Paddock L."/>
            <person name="Mostad J."/>
        </authorList>
    </citation>
    <scope>NUCLEOTIDE SEQUENCE [LARGE SCALE GENOMIC DNA]</scope>
    <source>
        <strain evidence="7 8">DFI.7.95</strain>
    </source>
</reference>
<feature type="transmembrane region" description="Helical" evidence="5">
    <location>
        <begin position="162"/>
        <end position="181"/>
    </location>
</feature>
<feature type="transmembrane region" description="Helical" evidence="5">
    <location>
        <begin position="53"/>
        <end position="75"/>
    </location>
</feature>
<dbReference type="RefSeq" id="WP_216561543.1">
    <property type="nucleotide sequence ID" value="NZ_JAHLOH010000048.1"/>
</dbReference>
<keyword evidence="3 5" id="KW-1133">Transmembrane helix</keyword>
<comment type="subcellular location">
    <subcellularLocation>
        <location evidence="1">Membrane</location>
        <topology evidence="1">Multi-pass membrane protein</topology>
    </subcellularLocation>
</comment>
<evidence type="ECO:0000256" key="1">
    <source>
        <dbReference type="ARBA" id="ARBA00004141"/>
    </source>
</evidence>
<organism evidence="7 8">
    <name type="scientific">Tissierella carlieri</name>
    <dbReference type="NCBI Taxonomy" id="689904"/>
    <lineage>
        <taxon>Bacteria</taxon>
        <taxon>Bacillati</taxon>
        <taxon>Bacillota</taxon>
        <taxon>Tissierellia</taxon>
        <taxon>Tissierellales</taxon>
        <taxon>Tissierellaceae</taxon>
        <taxon>Tissierella</taxon>
    </lineage>
</organism>
<feature type="transmembrane region" description="Helical" evidence="5">
    <location>
        <begin position="96"/>
        <end position="117"/>
    </location>
</feature>
<dbReference type="Proteomes" id="UP001524478">
    <property type="component" value="Unassembled WGS sequence"/>
</dbReference>